<evidence type="ECO:0000259" key="1">
    <source>
        <dbReference type="PROSITE" id="PS50851"/>
    </source>
</evidence>
<protein>
    <submittedName>
        <fullName evidence="2">Chemotaxis protein CheW</fullName>
    </submittedName>
</protein>
<dbReference type="Gene3D" id="2.40.50.180">
    <property type="entry name" value="CheA-289, Domain 4"/>
    <property type="match status" value="1"/>
</dbReference>
<name>A0A926ZK49_9CYAN</name>
<dbReference type="SUPFAM" id="SSF50341">
    <property type="entry name" value="CheW-like"/>
    <property type="match status" value="1"/>
</dbReference>
<dbReference type="GO" id="GO:0005829">
    <property type="term" value="C:cytosol"/>
    <property type="evidence" value="ECO:0007669"/>
    <property type="project" value="TreeGrafter"/>
</dbReference>
<feature type="domain" description="CheW-like" evidence="1">
    <location>
        <begin position="4"/>
        <end position="169"/>
    </location>
</feature>
<dbReference type="GO" id="GO:0007165">
    <property type="term" value="P:signal transduction"/>
    <property type="evidence" value="ECO:0007669"/>
    <property type="project" value="InterPro"/>
</dbReference>
<dbReference type="Proteomes" id="UP000641646">
    <property type="component" value="Unassembled WGS sequence"/>
</dbReference>
<dbReference type="GO" id="GO:0006935">
    <property type="term" value="P:chemotaxis"/>
    <property type="evidence" value="ECO:0007669"/>
    <property type="project" value="InterPro"/>
</dbReference>
<dbReference type="EMBL" id="JACJPW010000104">
    <property type="protein sequence ID" value="MBD2185047.1"/>
    <property type="molecule type" value="Genomic_DNA"/>
</dbReference>
<gene>
    <name evidence="2" type="ORF">H6G03_28915</name>
</gene>
<organism evidence="2 3">
    <name type="scientific">Aerosakkonema funiforme FACHB-1375</name>
    <dbReference type="NCBI Taxonomy" id="2949571"/>
    <lineage>
        <taxon>Bacteria</taxon>
        <taxon>Bacillati</taxon>
        <taxon>Cyanobacteriota</taxon>
        <taxon>Cyanophyceae</taxon>
        <taxon>Oscillatoriophycideae</taxon>
        <taxon>Aerosakkonematales</taxon>
        <taxon>Aerosakkonemataceae</taxon>
        <taxon>Aerosakkonema</taxon>
    </lineage>
</organism>
<evidence type="ECO:0000313" key="3">
    <source>
        <dbReference type="Proteomes" id="UP000641646"/>
    </source>
</evidence>
<dbReference type="InterPro" id="IPR039315">
    <property type="entry name" value="CheW"/>
</dbReference>
<dbReference type="PANTHER" id="PTHR22617">
    <property type="entry name" value="CHEMOTAXIS SENSOR HISTIDINE KINASE-RELATED"/>
    <property type="match status" value="1"/>
</dbReference>
<evidence type="ECO:0000313" key="2">
    <source>
        <dbReference type="EMBL" id="MBD2185047.1"/>
    </source>
</evidence>
<sequence>MAHTHQFCTFYLANICFGLDVKKVQEVIRYQSITRVPLAPPAVRGLINLRGQIVPAIDLRQCLDISESDPTYQKSSMAWRNSSTSNLFNYFFPSLEQLPLNAIVQANDEVISLLVDEVGEVLEISECSFEPPPQTLKGKARELIQGAYKLNDRLLLILDTEKVFEVSKRSD</sequence>
<proteinExistence type="predicted"/>
<comment type="caution">
    <text evidence="2">The sequence shown here is derived from an EMBL/GenBank/DDBJ whole genome shotgun (WGS) entry which is preliminary data.</text>
</comment>
<dbReference type="SMART" id="SM00260">
    <property type="entry name" value="CheW"/>
    <property type="match status" value="1"/>
</dbReference>
<reference evidence="2" key="2">
    <citation type="submission" date="2020-08" db="EMBL/GenBank/DDBJ databases">
        <authorList>
            <person name="Chen M."/>
            <person name="Teng W."/>
            <person name="Zhao L."/>
            <person name="Hu C."/>
            <person name="Zhou Y."/>
            <person name="Han B."/>
            <person name="Song L."/>
            <person name="Shu W."/>
        </authorList>
    </citation>
    <scope>NUCLEOTIDE SEQUENCE</scope>
    <source>
        <strain evidence="2">FACHB-1375</strain>
    </source>
</reference>
<dbReference type="PANTHER" id="PTHR22617:SF23">
    <property type="entry name" value="CHEMOTAXIS PROTEIN CHEW"/>
    <property type="match status" value="1"/>
</dbReference>
<dbReference type="InterPro" id="IPR036061">
    <property type="entry name" value="CheW-like_dom_sf"/>
</dbReference>
<keyword evidence="3" id="KW-1185">Reference proteome</keyword>
<dbReference type="Pfam" id="PF01584">
    <property type="entry name" value="CheW"/>
    <property type="match status" value="1"/>
</dbReference>
<accession>A0A926ZK49</accession>
<dbReference type="Gene3D" id="2.30.30.40">
    <property type="entry name" value="SH3 Domains"/>
    <property type="match status" value="1"/>
</dbReference>
<dbReference type="RefSeq" id="WP_190472633.1">
    <property type="nucleotide sequence ID" value="NZ_JACJPW010000104.1"/>
</dbReference>
<dbReference type="AlphaFoldDB" id="A0A926ZK49"/>
<dbReference type="CDD" id="cd00732">
    <property type="entry name" value="CheW"/>
    <property type="match status" value="1"/>
</dbReference>
<reference evidence="2" key="1">
    <citation type="journal article" date="2015" name="ISME J.">
        <title>Draft Genome Sequence of Streptomyces incarnatus NRRL8089, which Produces the Nucleoside Antibiotic Sinefungin.</title>
        <authorList>
            <person name="Oshima K."/>
            <person name="Hattori M."/>
            <person name="Shimizu H."/>
            <person name="Fukuda K."/>
            <person name="Nemoto M."/>
            <person name="Inagaki K."/>
            <person name="Tamura T."/>
        </authorList>
    </citation>
    <scope>NUCLEOTIDE SEQUENCE</scope>
    <source>
        <strain evidence="2">FACHB-1375</strain>
    </source>
</reference>
<dbReference type="PROSITE" id="PS50851">
    <property type="entry name" value="CHEW"/>
    <property type="match status" value="1"/>
</dbReference>
<dbReference type="InterPro" id="IPR002545">
    <property type="entry name" value="CheW-lke_dom"/>
</dbReference>